<evidence type="ECO:0000313" key="3">
    <source>
        <dbReference type="Proteomes" id="UP001392437"/>
    </source>
</evidence>
<gene>
    <name evidence="2" type="ORF">PG999_004580</name>
</gene>
<dbReference type="AlphaFoldDB" id="A0AAW0QZN1"/>
<reference evidence="2 3" key="1">
    <citation type="submission" date="2023-01" db="EMBL/GenBank/DDBJ databases">
        <title>Analysis of 21 Apiospora genomes using comparative genomics revels a genus with tremendous synthesis potential of carbohydrate active enzymes and secondary metabolites.</title>
        <authorList>
            <person name="Sorensen T."/>
        </authorList>
    </citation>
    <scope>NUCLEOTIDE SEQUENCE [LARGE SCALE GENOMIC DNA]</scope>
    <source>
        <strain evidence="2 3">CBS 117206</strain>
    </source>
</reference>
<sequence length="211" mass="23418">MAPTTPDRPPAEPDAQFTKELDNPSPSNRHISQFQEGAHNKRQKKITKPAATVGLGRPGTAPSKYATENLTKRLREAQILVERNNMVYGKLATLLDSFIDDFAEPHLQKERQMAKVIVNNCLQYLNTAVYASTNEDMVAPIRLQSSASITTDSEEENGGVAVERASRIPQKPIVPRSWAQVAQTTKSPFSMVRLIGIAMRKVPERVFSGYV</sequence>
<evidence type="ECO:0000256" key="1">
    <source>
        <dbReference type="SAM" id="MobiDB-lite"/>
    </source>
</evidence>
<keyword evidence="3" id="KW-1185">Reference proteome</keyword>
<accession>A0AAW0QZN1</accession>
<evidence type="ECO:0000313" key="2">
    <source>
        <dbReference type="EMBL" id="KAK8120460.1"/>
    </source>
</evidence>
<feature type="region of interest" description="Disordered" evidence="1">
    <location>
        <begin position="1"/>
        <end position="64"/>
    </location>
</feature>
<proteinExistence type="predicted"/>
<feature type="compositionally biased region" description="Polar residues" evidence="1">
    <location>
        <begin position="24"/>
        <end position="35"/>
    </location>
</feature>
<comment type="caution">
    <text evidence="2">The sequence shown here is derived from an EMBL/GenBank/DDBJ whole genome shotgun (WGS) entry which is preliminary data.</text>
</comment>
<protein>
    <submittedName>
        <fullName evidence="2">Uncharacterized protein</fullName>
    </submittedName>
</protein>
<dbReference type="EMBL" id="JAQQWP010000004">
    <property type="protein sequence ID" value="KAK8120460.1"/>
    <property type="molecule type" value="Genomic_DNA"/>
</dbReference>
<organism evidence="2 3">
    <name type="scientific">Apiospora kogelbergensis</name>
    <dbReference type="NCBI Taxonomy" id="1337665"/>
    <lineage>
        <taxon>Eukaryota</taxon>
        <taxon>Fungi</taxon>
        <taxon>Dikarya</taxon>
        <taxon>Ascomycota</taxon>
        <taxon>Pezizomycotina</taxon>
        <taxon>Sordariomycetes</taxon>
        <taxon>Xylariomycetidae</taxon>
        <taxon>Amphisphaeriales</taxon>
        <taxon>Apiosporaceae</taxon>
        <taxon>Apiospora</taxon>
    </lineage>
</organism>
<name>A0AAW0QZN1_9PEZI</name>
<dbReference type="Proteomes" id="UP001392437">
    <property type="component" value="Unassembled WGS sequence"/>
</dbReference>